<sequence length="145" mass="15504">MSYDGGKTFVVVHEELKYCFVGSASSGNGMLISSYTIKLPSNLPASDKAVFAWTWANASGNREFYMNCADVAIKSSSTSFTGKEMTIVNHSGYETIPEFGGSYDTGLDIYNKAKQITVTSSGVSKGASNSNNDPESSSYVSSDPR</sequence>
<reference evidence="1" key="1">
    <citation type="submission" date="2022-07" db="EMBL/GenBank/DDBJ databases">
        <title>Phylogenomic reconstructions and comparative analyses of Kickxellomycotina fungi.</title>
        <authorList>
            <person name="Reynolds N.K."/>
            <person name="Stajich J.E."/>
            <person name="Barry K."/>
            <person name="Grigoriev I.V."/>
            <person name="Crous P."/>
            <person name="Smith M.E."/>
        </authorList>
    </citation>
    <scope>NUCLEOTIDE SEQUENCE</scope>
    <source>
        <strain evidence="1">Benny 63K</strain>
    </source>
</reference>
<protein>
    <submittedName>
        <fullName evidence="1">Uncharacterized protein</fullName>
    </submittedName>
</protein>
<organism evidence="1 2">
    <name type="scientific">Kickxella alabastrina</name>
    <dbReference type="NCBI Taxonomy" id="61397"/>
    <lineage>
        <taxon>Eukaryota</taxon>
        <taxon>Fungi</taxon>
        <taxon>Fungi incertae sedis</taxon>
        <taxon>Zoopagomycota</taxon>
        <taxon>Kickxellomycotina</taxon>
        <taxon>Kickxellomycetes</taxon>
        <taxon>Kickxellales</taxon>
        <taxon>Kickxellaceae</taxon>
        <taxon>Kickxella</taxon>
    </lineage>
</organism>
<name>A0ACC1ISL7_9FUNG</name>
<dbReference type="EMBL" id="JANBPG010000102">
    <property type="protein sequence ID" value="KAJ1900100.1"/>
    <property type="molecule type" value="Genomic_DNA"/>
</dbReference>
<proteinExistence type="predicted"/>
<accession>A0ACC1ISL7</accession>
<evidence type="ECO:0000313" key="1">
    <source>
        <dbReference type="EMBL" id="KAJ1900100.1"/>
    </source>
</evidence>
<comment type="caution">
    <text evidence="1">The sequence shown here is derived from an EMBL/GenBank/DDBJ whole genome shotgun (WGS) entry which is preliminary data.</text>
</comment>
<dbReference type="Proteomes" id="UP001150581">
    <property type="component" value="Unassembled WGS sequence"/>
</dbReference>
<gene>
    <name evidence="1" type="ORF">LPJ66_001694</name>
</gene>
<keyword evidence="2" id="KW-1185">Reference proteome</keyword>
<evidence type="ECO:0000313" key="2">
    <source>
        <dbReference type="Proteomes" id="UP001150581"/>
    </source>
</evidence>